<sequence length="146" mass="17200">MVNLFIILICNLSHKIISIIPKNIIKIIKNYCFFPKCIKKGFIKFTMYKNKTNIDLDFIINQNKTILIDFFASWCGPCQKLMPILEVFSKENPNIKLIKLDGDLYPDYMNQYNIKSFPTLILFRDGKEIKRKIGYCSKEELISFVK</sequence>
<dbReference type="PANTHER" id="PTHR45663:SF11">
    <property type="entry name" value="GEO12009P1"/>
    <property type="match status" value="1"/>
</dbReference>
<gene>
    <name evidence="7" type="ORF">M8044_000063</name>
</gene>
<evidence type="ECO:0000259" key="6">
    <source>
        <dbReference type="PROSITE" id="PS51352"/>
    </source>
</evidence>
<dbReference type="SUPFAM" id="SSF52833">
    <property type="entry name" value="Thioredoxin-like"/>
    <property type="match status" value="1"/>
</dbReference>
<dbReference type="PROSITE" id="PS00194">
    <property type="entry name" value="THIOREDOXIN_1"/>
    <property type="match status" value="1"/>
</dbReference>
<evidence type="ECO:0000256" key="4">
    <source>
        <dbReference type="ARBA" id="ARBA00023157"/>
    </source>
</evidence>
<keyword evidence="8" id="KW-1185">Reference proteome</keyword>
<evidence type="ECO:0000313" key="7">
    <source>
        <dbReference type="EMBL" id="MDC9031844.1"/>
    </source>
</evidence>
<dbReference type="InterPro" id="IPR017937">
    <property type="entry name" value="Thioredoxin_CS"/>
</dbReference>
<protein>
    <submittedName>
        <fullName evidence="7">Thioredoxin family protein</fullName>
    </submittedName>
</protein>
<dbReference type="CDD" id="cd02947">
    <property type="entry name" value="TRX_family"/>
    <property type="match status" value="1"/>
</dbReference>
<keyword evidence="4" id="KW-1015">Disulfide bond</keyword>
<comment type="similarity">
    <text evidence="1">Belongs to the thioredoxin family.</text>
</comment>
<evidence type="ECO:0000256" key="1">
    <source>
        <dbReference type="ARBA" id="ARBA00008987"/>
    </source>
</evidence>
<name>A0ABT5L837_9MOLU</name>
<feature type="domain" description="Thioredoxin" evidence="6">
    <location>
        <begin position="36"/>
        <end position="146"/>
    </location>
</feature>
<dbReference type="EMBL" id="JANHJP010000001">
    <property type="protein sequence ID" value="MDC9031844.1"/>
    <property type="molecule type" value="Genomic_DNA"/>
</dbReference>
<dbReference type="Proteomes" id="UP001221763">
    <property type="component" value="Unassembled WGS sequence"/>
</dbReference>
<evidence type="ECO:0000256" key="5">
    <source>
        <dbReference type="ARBA" id="ARBA00023284"/>
    </source>
</evidence>
<reference evidence="7 8" key="1">
    <citation type="journal article" date="2023" name="Plant">
        <title>Draft Genome Sequence Resource of CBPPT1, a 'Candidatus Phytoplasma trifolii'-Related Strain Associated with Potato Purple Top Disease in the Columbia Basin, U.S.A.</title>
        <authorList>
            <person name="Wei W."/>
            <person name="Shao J."/>
            <person name="Bottner-Parker K.D."/>
            <person name="Zhao Y."/>
        </authorList>
    </citation>
    <scope>NUCLEOTIDE SEQUENCE [LARGE SCALE GENOMIC DNA]</scope>
    <source>
        <strain evidence="7 8">CBPPT1</strain>
    </source>
</reference>
<dbReference type="PANTHER" id="PTHR45663">
    <property type="entry name" value="GEO12009P1"/>
    <property type="match status" value="1"/>
</dbReference>
<proteinExistence type="inferred from homology"/>
<dbReference type="Gene3D" id="3.40.30.10">
    <property type="entry name" value="Glutaredoxin"/>
    <property type="match status" value="1"/>
</dbReference>
<dbReference type="InterPro" id="IPR013766">
    <property type="entry name" value="Thioredoxin_domain"/>
</dbReference>
<dbReference type="PROSITE" id="PS51352">
    <property type="entry name" value="THIOREDOXIN_2"/>
    <property type="match status" value="1"/>
</dbReference>
<comment type="caution">
    <text evidence="7">The sequence shown here is derived from an EMBL/GenBank/DDBJ whole genome shotgun (WGS) entry which is preliminary data.</text>
</comment>
<accession>A0ABT5L837</accession>
<organism evidence="7 8">
    <name type="scientific">Columbia Basin potato purple top phytoplasma</name>
    <dbReference type="NCBI Taxonomy" id="307134"/>
    <lineage>
        <taxon>Bacteria</taxon>
        <taxon>Bacillati</taxon>
        <taxon>Mycoplasmatota</taxon>
        <taxon>Mollicutes</taxon>
        <taxon>Acholeplasmatales</taxon>
        <taxon>Acholeplasmataceae</taxon>
        <taxon>Candidatus Phytoplasma</taxon>
        <taxon>16SrVI (Clover proliferation group)</taxon>
    </lineage>
</organism>
<keyword evidence="2" id="KW-0813">Transport</keyword>
<keyword evidence="5" id="KW-0676">Redox-active center</keyword>
<dbReference type="InterPro" id="IPR036249">
    <property type="entry name" value="Thioredoxin-like_sf"/>
</dbReference>
<dbReference type="Pfam" id="PF00085">
    <property type="entry name" value="Thioredoxin"/>
    <property type="match status" value="1"/>
</dbReference>
<evidence type="ECO:0000313" key="8">
    <source>
        <dbReference type="Proteomes" id="UP001221763"/>
    </source>
</evidence>
<keyword evidence="3" id="KW-0249">Electron transport</keyword>
<evidence type="ECO:0000256" key="3">
    <source>
        <dbReference type="ARBA" id="ARBA00022982"/>
    </source>
</evidence>
<dbReference type="PRINTS" id="PR00421">
    <property type="entry name" value="THIOREDOXIN"/>
</dbReference>
<evidence type="ECO:0000256" key="2">
    <source>
        <dbReference type="ARBA" id="ARBA00022448"/>
    </source>
</evidence>